<dbReference type="AlphaFoldDB" id="A0A9P5MM38"/>
<dbReference type="EMBL" id="WHVB01000137">
    <property type="protein sequence ID" value="KAF8461174.1"/>
    <property type="molecule type" value="Genomic_DNA"/>
</dbReference>
<dbReference type="EMBL" id="WHVB01000001">
    <property type="protein sequence ID" value="KAF8486867.1"/>
    <property type="molecule type" value="Genomic_DNA"/>
</dbReference>
<dbReference type="Proteomes" id="UP000759537">
    <property type="component" value="Unassembled WGS sequence"/>
</dbReference>
<keyword evidence="4" id="KW-1185">Reference proteome</keyword>
<keyword evidence="1" id="KW-0812">Transmembrane</keyword>
<reference evidence="2" key="1">
    <citation type="submission" date="2019-10" db="EMBL/GenBank/DDBJ databases">
        <authorList>
            <consortium name="DOE Joint Genome Institute"/>
            <person name="Kuo A."/>
            <person name="Miyauchi S."/>
            <person name="Kiss E."/>
            <person name="Drula E."/>
            <person name="Kohler A."/>
            <person name="Sanchez-Garcia M."/>
            <person name="Andreopoulos B."/>
            <person name="Barry K.W."/>
            <person name="Bonito G."/>
            <person name="Buee M."/>
            <person name="Carver A."/>
            <person name="Chen C."/>
            <person name="Cichocki N."/>
            <person name="Clum A."/>
            <person name="Culley D."/>
            <person name="Crous P.W."/>
            <person name="Fauchery L."/>
            <person name="Girlanda M."/>
            <person name="Hayes R."/>
            <person name="Keri Z."/>
            <person name="LaButti K."/>
            <person name="Lipzen A."/>
            <person name="Lombard V."/>
            <person name="Magnuson J."/>
            <person name="Maillard F."/>
            <person name="Morin E."/>
            <person name="Murat C."/>
            <person name="Nolan M."/>
            <person name="Ohm R."/>
            <person name="Pangilinan J."/>
            <person name="Pereira M."/>
            <person name="Perotto S."/>
            <person name="Peter M."/>
            <person name="Riley R."/>
            <person name="Sitrit Y."/>
            <person name="Stielow B."/>
            <person name="Szollosi G."/>
            <person name="Zifcakova L."/>
            <person name="Stursova M."/>
            <person name="Spatafora J.W."/>
            <person name="Tedersoo L."/>
            <person name="Vaario L.-M."/>
            <person name="Yamada A."/>
            <person name="Yan M."/>
            <person name="Wang P."/>
            <person name="Xu J."/>
            <person name="Bruns T."/>
            <person name="Baldrian P."/>
            <person name="Vilgalys R."/>
            <person name="Henrissat B."/>
            <person name="Grigoriev I.V."/>
            <person name="Hibbett D."/>
            <person name="Nagy L.G."/>
            <person name="Martin F.M."/>
        </authorList>
    </citation>
    <scope>NUCLEOTIDE SEQUENCE</scope>
    <source>
        <strain evidence="2">Prilba</strain>
    </source>
</reference>
<evidence type="ECO:0000313" key="3">
    <source>
        <dbReference type="EMBL" id="KAF8486867.1"/>
    </source>
</evidence>
<feature type="transmembrane region" description="Helical" evidence="1">
    <location>
        <begin position="23"/>
        <end position="41"/>
    </location>
</feature>
<accession>A0A9P5MM38</accession>
<proteinExistence type="predicted"/>
<evidence type="ECO:0000313" key="2">
    <source>
        <dbReference type="EMBL" id="KAF8461174.1"/>
    </source>
</evidence>
<organism evidence="2 4">
    <name type="scientific">Russula ochroleuca</name>
    <dbReference type="NCBI Taxonomy" id="152965"/>
    <lineage>
        <taxon>Eukaryota</taxon>
        <taxon>Fungi</taxon>
        <taxon>Dikarya</taxon>
        <taxon>Basidiomycota</taxon>
        <taxon>Agaricomycotina</taxon>
        <taxon>Agaricomycetes</taxon>
        <taxon>Russulales</taxon>
        <taxon>Russulaceae</taxon>
        <taxon>Russula</taxon>
    </lineage>
</organism>
<comment type="caution">
    <text evidence="2">The sequence shown here is derived from an EMBL/GenBank/DDBJ whole genome shotgun (WGS) entry which is preliminary data.</text>
</comment>
<sequence length="116" mass="13354">MHFADAGWTDKSFSRSDSEESDVYFVIVLTVLISCPTWRCIMRTCAWSMVLQYFVIVLTPMIRCHFKFLGITVLYHANVRMTDSEEHAPPIQDPLRHWYSVHPPSGHCVSPGTTHI</sequence>
<keyword evidence="1" id="KW-1133">Transmembrane helix</keyword>
<name>A0A9P5MM38_9AGAM</name>
<reference evidence="2" key="2">
    <citation type="journal article" date="2020" name="Nat. Commun.">
        <title>Large-scale genome sequencing of mycorrhizal fungi provides insights into the early evolution of symbiotic traits.</title>
        <authorList>
            <person name="Miyauchi S."/>
            <person name="Kiss E."/>
            <person name="Kuo A."/>
            <person name="Drula E."/>
            <person name="Kohler A."/>
            <person name="Sanchez-Garcia M."/>
            <person name="Morin E."/>
            <person name="Andreopoulos B."/>
            <person name="Barry K.W."/>
            <person name="Bonito G."/>
            <person name="Buee M."/>
            <person name="Carver A."/>
            <person name="Chen C."/>
            <person name="Cichocki N."/>
            <person name="Clum A."/>
            <person name="Culley D."/>
            <person name="Crous P.W."/>
            <person name="Fauchery L."/>
            <person name="Girlanda M."/>
            <person name="Hayes R.D."/>
            <person name="Keri Z."/>
            <person name="LaButti K."/>
            <person name="Lipzen A."/>
            <person name="Lombard V."/>
            <person name="Magnuson J."/>
            <person name="Maillard F."/>
            <person name="Murat C."/>
            <person name="Nolan M."/>
            <person name="Ohm R.A."/>
            <person name="Pangilinan J."/>
            <person name="Pereira M.F."/>
            <person name="Perotto S."/>
            <person name="Peter M."/>
            <person name="Pfister S."/>
            <person name="Riley R."/>
            <person name="Sitrit Y."/>
            <person name="Stielow J.B."/>
            <person name="Szollosi G."/>
            <person name="Zifcakova L."/>
            <person name="Stursova M."/>
            <person name="Spatafora J.W."/>
            <person name="Tedersoo L."/>
            <person name="Vaario L.M."/>
            <person name="Yamada A."/>
            <person name="Yan M."/>
            <person name="Wang P."/>
            <person name="Xu J."/>
            <person name="Bruns T."/>
            <person name="Baldrian P."/>
            <person name="Vilgalys R."/>
            <person name="Dunand C."/>
            <person name="Henrissat B."/>
            <person name="Grigoriev I.V."/>
            <person name="Hibbett D."/>
            <person name="Nagy L.G."/>
            <person name="Martin F.M."/>
        </authorList>
    </citation>
    <scope>NUCLEOTIDE SEQUENCE</scope>
    <source>
        <strain evidence="2">Prilba</strain>
    </source>
</reference>
<evidence type="ECO:0000313" key="4">
    <source>
        <dbReference type="Proteomes" id="UP000759537"/>
    </source>
</evidence>
<protein>
    <submittedName>
        <fullName evidence="2">Uncharacterized protein</fullName>
    </submittedName>
</protein>
<keyword evidence="1" id="KW-0472">Membrane</keyword>
<gene>
    <name evidence="3" type="ORF">DFH94DRAFT_4409</name>
    <name evidence="2" type="ORF">DFH94DRAFT_96516</name>
</gene>
<evidence type="ECO:0000256" key="1">
    <source>
        <dbReference type="SAM" id="Phobius"/>
    </source>
</evidence>
<feature type="transmembrane region" description="Helical" evidence="1">
    <location>
        <begin position="53"/>
        <end position="75"/>
    </location>
</feature>